<feature type="transmembrane region" description="Helical" evidence="1">
    <location>
        <begin position="265"/>
        <end position="289"/>
    </location>
</feature>
<evidence type="ECO:0000313" key="2">
    <source>
        <dbReference type="EMBL" id="CAL8069358.1"/>
    </source>
</evidence>
<evidence type="ECO:0000313" key="3">
    <source>
        <dbReference type="Proteomes" id="UP001642540"/>
    </source>
</evidence>
<evidence type="ECO:0008006" key="4">
    <source>
        <dbReference type="Google" id="ProtNLM"/>
    </source>
</evidence>
<sequence>MVSSNHNRIITPLIKTSIEIFNATYGKLYPFVLDIRIVGDSVPHLKWLKLRSWKLIPWFAHLIFVLGFTIIASGYSLLNTFSQPGRQLQLLEITHYTFWSCAWIFQLTISKTIISYPEIVPSFNYFFDHMCHQSFIRRHKDLDVPGLLLVYYILSSIFAILPFPAFVVALNLDYYHILFERFLLSTPYDRDTITIVFTTGIYIVLMFAAILEFVRIFSVTLMVVLLIGLGLQTCLESLLLRNYSERFTYAYYTYLRIIGTRLEDFVSSITLQCITLCLCALTTSSWMIIRGSRFLPIFCTLFAFIVFFGGLSFTIFFLRTAAKCRQLSCDLIDRKNRLYFSHNLKRCTYYYTVKWRAQKSLRVTCGDTRYVVDRKSPIDYLSVVMSCTTNAVLLVVP</sequence>
<feature type="transmembrane region" description="Helical" evidence="1">
    <location>
        <begin position="295"/>
        <end position="318"/>
    </location>
</feature>
<keyword evidence="1" id="KW-0472">Membrane</keyword>
<comment type="caution">
    <text evidence="2">The sequence shown here is derived from an EMBL/GenBank/DDBJ whole genome shotgun (WGS) entry which is preliminary data.</text>
</comment>
<feature type="transmembrane region" description="Helical" evidence="1">
    <location>
        <begin position="193"/>
        <end position="211"/>
    </location>
</feature>
<organism evidence="2 3">
    <name type="scientific">Orchesella dallaii</name>
    <dbReference type="NCBI Taxonomy" id="48710"/>
    <lineage>
        <taxon>Eukaryota</taxon>
        <taxon>Metazoa</taxon>
        <taxon>Ecdysozoa</taxon>
        <taxon>Arthropoda</taxon>
        <taxon>Hexapoda</taxon>
        <taxon>Collembola</taxon>
        <taxon>Entomobryomorpha</taxon>
        <taxon>Entomobryoidea</taxon>
        <taxon>Orchesellidae</taxon>
        <taxon>Orchesellinae</taxon>
        <taxon>Orchesella</taxon>
    </lineage>
</organism>
<feature type="transmembrane region" description="Helical" evidence="1">
    <location>
        <begin position="217"/>
        <end position="240"/>
    </location>
</feature>
<name>A0ABP1PJJ0_9HEXA</name>
<gene>
    <name evidence="2" type="ORF">ODALV1_LOCUS731</name>
</gene>
<proteinExistence type="predicted"/>
<keyword evidence="1" id="KW-1133">Transmembrane helix</keyword>
<protein>
    <recommendedName>
        <fullName evidence="4">Odorant receptor</fullName>
    </recommendedName>
</protein>
<reference evidence="2 3" key="1">
    <citation type="submission" date="2024-08" db="EMBL/GenBank/DDBJ databases">
        <authorList>
            <person name="Cucini C."/>
            <person name="Frati F."/>
        </authorList>
    </citation>
    <scope>NUCLEOTIDE SEQUENCE [LARGE SCALE GENOMIC DNA]</scope>
</reference>
<feature type="transmembrane region" description="Helical" evidence="1">
    <location>
        <begin position="55"/>
        <end position="78"/>
    </location>
</feature>
<evidence type="ECO:0000256" key="1">
    <source>
        <dbReference type="SAM" id="Phobius"/>
    </source>
</evidence>
<feature type="transmembrane region" description="Helical" evidence="1">
    <location>
        <begin position="149"/>
        <end position="172"/>
    </location>
</feature>
<keyword evidence="3" id="KW-1185">Reference proteome</keyword>
<keyword evidence="1" id="KW-0812">Transmembrane</keyword>
<dbReference type="EMBL" id="CAXLJM020000004">
    <property type="protein sequence ID" value="CAL8069358.1"/>
    <property type="molecule type" value="Genomic_DNA"/>
</dbReference>
<dbReference type="Proteomes" id="UP001642540">
    <property type="component" value="Unassembled WGS sequence"/>
</dbReference>
<accession>A0ABP1PJJ0</accession>